<protein>
    <recommendedName>
        <fullName evidence="15">phosphatidyl-N-methylethanolamine N-methyltransferase</fullName>
        <ecNumber evidence="15">2.1.1.71</ecNumber>
    </recommendedName>
</protein>
<keyword evidence="10 16" id="KW-1133">Transmembrane helix</keyword>
<evidence type="ECO:0000313" key="17">
    <source>
        <dbReference type="EMBL" id="GMI46014.1"/>
    </source>
</evidence>
<dbReference type="GO" id="GO:0000773">
    <property type="term" value="F:phosphatidyl-N-methylethanolamine N-methyltransferase activity"/>
    <property type="evidence" value="ECO:0007669"/>
    <property type="project" value="UniProtKB-EC"/>
</dbReference>
<evidence type="ECO:0000256" key="13">
    <source>
        <dbReference type="ARBA" id="ARBA00023209"/>
    </source>
</evidence>
<dbReference type="Pfam" id="PF04191">
    <property type="entry name" value="PEMT"/>
    <property type="match status" value="1"/>
</dbReference>
<reference evidence="18" key="1">
    <citation type="journal article" date="2023" name="Commun. Biol.">
        <title>Genome analysis of Parmales, the sister group of diatoms, reveals the evolutionary specialization of diatoms from phago-mixotrophs to photoautotrophs.</title>
        <authorList>
            <person name="Ban H."/>
            <person name="Sato S."/>
            <person name="Yoshikawa S."/>
            <person name="Yamada K."/>
            <person name="Nakamura Y."/>
            <person name="Ichinomiya M."/>
            <person name="Sato N."/>
            <person name="Blanc-Mathieu R."/>
            <person name="Endo H."/>
            <person name="Kuwata A."/>
            <person name="Ogata H."/>
        </authorList>
    </citation>
    <scope>NUCLEOTIDE SEQUENCE [LARGE SCALE GENOMIC DNA]</scope>
</reference>
<dbReference type="GO" id="GO:0005789">
    <property type="term" value="C:endoplasmic reticulum membrane"/>
    <property type="evidence" value="ECO:0007669"/>
    <property type="project" value="UniProtKB-SubCell"/>
</dbReference>
<sequence length="216" mass="24110">MASVLFAPIAVYTFATSIRSSFPPLTATIKTVLSCDIYNLSSSPLQGILNFITFSFVEHLVYTWVWVSPESFKLILKAKSNPTDRVHTLLIICKFLQLATSLPYLLPYITLPSSLSVTLFCTAFIALGQFLNFSVYKAIGKKGVYYGAKFGYSVPWVKGFPYNIGMPHPQYLGTVVTYVAGWRLLVGENLDLEYGKVFVTGIGISYWGMSMIEQYV</sequence>
<dbReference type="EMBL" id="BRYA01000276">
    <property type="protein sequence ID" value="GMI46014.1"/>
    <property type="molecule type" value="Genomic_DNA"/>
</dbReference>
<feature type="transmembrane region" description="Helical" evidence="16">
    <location>
        <begin position="88"/>
        <end position="109"/>
    </location>
</feature>
<keyword evidence="12 16" id="KW-0472">Membrane</keyword>
<evidence type="ECO:0000256" key="16">
    <source>
        <dbReference type="SAM" id="Phobius"/>
    </source>
</evidence>
<keyword evidence="9" id="KW-0256">Endoplasmic reticulum</keyword>
<comment type="caution">
    <text evidence="17">The sequence shown here is derived from an EMBL/GenBank/DDBJ whole genome shotgun (WGS) entry which is preliminary data.</text>
</comment>
<evidence type="ECO:0000256" key="14">
    <source>
        <dbReference type="ARBA" id="ARBA00023264"/>
    </source>
</evidence>
<dbReference type="InterPro" id="IPR024960">
    <property type="entry name" value="PEMT/MFAP"/>
</dbReference>
<evidence type="ECO:0000256" key="1">
    <source>
        <dbReference type="ARBA" id="ARBA00004477"/>
    </source>
</evidence>
<keyword evidence="18" id="KW-1185">Reference proteome</keyword>
<evidence type="ECO:0000256" key="15">
    <source>
        <dbReference type="ARBA" id="ARBA00034137"/>
    </source>
</evidence>
<dbReference type="PANTHER" id="PTHR15458">
    <property type="entry name" value="PHOSPHATIDYLETHANOLAMINE N-METHYLTRANSFERASE"/>
    <property type="match status" value="1"/>
</dbReference>
<dbReference type="AlphaFoldDB" id="A0A9W7LD03"/>
<gene>
    <name evidence="17" type="ORF">TrCOL_g12731</name>
</gene>
<dbReference type="OrthoDB" id="8300106at2759"/>
<evidence type="ECO:0000256" key="3">
    <source>
        <dbReference type="ARBA" id="ARBA00005189"/>
    </source>
</evidence>
<keyword evidence="4" id="KW-0444">Lipid biosynthesis</keyword>
<evidence type="ECO:0000313" key="18">
    <source>
        <dbReference type="Proteomes" id="UP001165065"/>
    </source>
</evidence>
<dbReference type="Proteomes" id="UP001165065">
    <property type="component" value="Unassembled WGS sequence"/>
</dbReference>
<evidence type="ECO:0000256" key="10">
    <source>
        <dbReference type="ARBA" id="ARBA00022989"/>
    </source>
</evidence>
<comment type="subcellular location">
    <subcellularLocation>
        <location evidence="1">Endoplasmic reticulum membrane</location>
        <topology evidence="1">Multi-pass membrane protein</topology>
    </subcellularLocation>
</comment>
<evidence type="ECO:0000256" key="9">
    <source>
        <dbReference type="ARBA" id="ARBA00022824"/>
    </source>
</evidence>
<dbReference type="GO" id="GO:0006656">
    <property type="term" value="P:phosphatidylcholine biosynthetic process"/>
    <property type="evidence" value="ECO:0007669"/>
    <property type="project" value="InterPro"/>
</dbReference>
<evidence type="ECO:0000256" key="4">
    <source>
        <dbReference type="ARBA" id="ARBA00022516"/>
    </source>
</evidence>
<keyword evidence="14" id="KW-1208">Phospholipid metabolism</keyword>
<comment type="pathway">
    <text evidence="2">Phospholipid metabolism; phosphatidylcholine biosynthesis.</text>
</comment>
<dbReference type="GO" id="GO:0032259">
    <property type="term" value="P:methylation"/>
    <property type="evidence" value="ECO:0007669"/>
    <property type="project" value="UniProtKB-KW"/>
</dbReference>
<organism evidence="17 18">
    <name type="scientific">Triparma columacea</name>
    <dbReference type="NCBI Taxonomy" id="722753"/>
    <lineage>
        <taxon>Eukaryota</taxon>
        <taxon>Sar</taxon>
        <taxon>Stramenopiles</taxon>
        <taxon>Ochrophyta</taxon>
        <taxon>Bolidophyceae</taxon>
        <taxon>Parmales</taxon>
        <taxon>Triparmaceae</taxon>
        <taxon>Triparma</taxon>
    </lineage>
</organism>
<evidence type="ECO:0000256" key="7">
    <source>
        <dbReference type="ARBA" id="ARBA00022691"/>
    </source>
</evidence>
<keyword evidence="7" id="KW-0949">S-adenosyl-L-methionine</keyword>
<evidence type="ECO:0000256" key="5">
    <source>
        <dbReference type="ARBA" id="ARBA00022603"/>
    </source>
</evidence>
<comment type="pathway">
    <text evidence="3">Lipid metabolism.</text>
</comment>
<evidence type="ECO:0000256" key="11">
    <source>
        <dbReference type="ARBA" id="ARBA00023098"/>
    </source>
</evidence>
<name>A0A9W7LD03_9STRA</name>
<evidence type="ECO:0000256" key="8">
    <source>
        <dbReference type="ARBA" id="ARBA00022692"/>
    </source>
</evidence>
<keyword evidence="11" id="KW-0443">Lipid metabolism</keyword>
<dbReference type="PANTHER" id="PTHR15458:SF5">
    <property type="entry name" value="PHOSPHATIDYLETHANOLAMINE N-METHYLTRANSFERASE"/>
    <property type="match status" value="1"/>
</dbReference>
<keyword evidence="13" id="KW-0594">Phospholipid biosynthesis</keyword>
<proteinExistence type="predicted"/>
<evidence type="ECO:0000256" key="6">
    <source>
        <dbReference type="ARBA" id="ARBA00022679"/>
    </source>
</evidence>
<evidence type="ECO:0000256" key="12">
    <source>
        <dbReference type="ARBA" id="ARBA00023136"/>
    </source>
</evidence>
<keyword evidence="6" id="KW-0808">Transferase</keyword>
<feature type="transmembrane region" description="Helical" evidence="16">
    <location>
        <begin position="48"/>
        <end position="67"/>
    </location>
</feature>
<accession>A0A9W7LD03</accession>
<dbReference type="EC" id="2.1.1.71" evidence="15"/>
<keyword evidence="8 16" id="KW-0812">Transmembrane</keyword>
<evidence type="ECO:0000256" key="2">
    <source>
        <dbReference type="ARBA" id="ARBA00004969"/>
    </source>
</evidence>
<keyword evidence="5" id="KW-0489">Methyltransferase</keyword>
<dbReference type="InterPro" id="IPR007318">
    <property type="entry name" value="Phopholipid_MeTrfase"/>
</dbReference>
<feature type="transmembrane region" description="Helical" evidence="16">
    <location>
        <begin position="115"/>
        <end position="136"/>
    </location>
</feature>